<dbReference type="SUPFAM" id="SSF48264">
    <property type="entry name" value="Cytochrome P450"/>
    <property type="match status" value="1"/>
</dbReference>
<evidence type="ECO:0000256" key="3">
    <source>
        <dbReference type="ARBA" id="ARBA00022617"/>
    </source>
</evidence>
<name>A0A7J7MGJ5_9MAGN</name>
<sequence length="184" mass="21454">MDLNVLYSLWWKPKSLERYLKTQGIHGPPYKFLYGNGKDIMELTQKVRSKPMGLSHNIGPRADPFVQQSMIKYGKVFLSWLGPNARLVVMDQKIIKEILTNKSGDFLKMEITQSKRLFVTGLANYDGDKWVNHRRIINPAFHVEKLKLMLPAFTTCCDELISKWEKMVSSTDFANWMWNLNLKL</sequence>
<evidence type="ECO:0008006" key="13">
    <source>
        <dbReference type="Google" id="ProtNLM"/>
    </source>
</evidence>
<accession>A0A7J7MGJ5</accession>
<dbReference type="AlphaFoldDB" id="A0A7J7MGJ5"/>
<evidence type="ECO:0000256" key="1">
    <source>
        <dbReference type="ARBA" id="ARBA00004370"/>
    </source>
</evidence>
<evidence type="ECO:0000256" key="4">
    <source>
        <dbReference type="ARBA" id="ARBA00022692"/>
    </source>
</evidence>
<evidence type="ECO:0000256" key="8">
    <source>
        <dbReference type="ARBA" id="ARBA00023004"/>
    </source>
</evidence>
<evidence type="ECO:0000313" key="11">
    <source>
        <dbReference type="EMBL" id="KAF6153884.1"/>
    </source>
</evidence>
<dbReference type="InterPro" id="IPR036396">
    <property type="entry name" value="Cyt_P450_sf"/>
</dbReference>
<dbReference type="EMBL" id="JACGCM010001551">
    <property type="protein sequence ID" value="KAF6153884.1"/>
    <property type="molecule type" value="Genomic_DNA"/>
</dbReference>
<dbReference type="GO" id="GO:0016705">
    <property type="term" value="F:oxidoreductase activity, acting on paired donors, with incorporation or reduction of molecular oxygen"/>
    <property type="evidence" value="ECO:0007669"/>
    <property type="project" value="InterPro"/>
</dbReference>
<keyword evidence="10" id="KW-0472">Membrane</keyword>
<reference evidence="11 12" key="1">
    <citation type="journal article" date="2020" name="IScience">
        <title>Genome Sequencing of the Endangered Kingdonia uniflora (Circaeasteraceae, Ranunculales) Reveals Potential Mechanisms of Evolutionary Specialization.</title>
        <authorList>
            <person name="Sun Y."/>
            <person name="Deng T."/>
            <person name="Zhang A."/>
            <person name="Moore M.J."/>
            <person name="Landis J.B."/>
            <person name="Lin N."/>
            <person name="Zhang H."/>
            <person name="Zhang X."/>
            <person name="Huang J."/>
            <person name="Zhang X."/>
            <person name="Sun H."/>
            <person name="Wang H."/>
        </authorList>
    </citation>
    <scope>NUCLEOTIDE SEQUENCE [LARGE SCALE GENOMIC DNA]</scope>
    <source>
        <strain evidence="11">TB1705</strain>
        <tissue evidence="11">Leaf</tissue>
    </source>
</reference>
<protein>
    <recommendedName>
        <fullName evidence="13">Cytochrome P450</fullName>
    </recommendedName>
</protein>
<dbReference type="GO" id="GO:0044550">
    <property type="term" value="P:secondary metabolite biosynthetic process"/>
    <property type="evidence" value="ECO:0007669"/>
    <property type="project" value="UniProtKB-ARBA"/>
</dbReference>
<comment type="caution">
    <text evidence="11">The sequence shown here is derived from an EMBL/GenBank/DDBJ whole genome shotgun (WGS) entry which is preliminary data.</text>
</comment>
<organism evidence="11 12">
    <name type="scientific">Kingdonia uniflora</name>
    <dbReference type="NCBI Taxonomy" id="39325"/>
    <lineage>
        <taxon>Eukaryota</taxon>
        <taxon>Viridiplantae</taxon>
        <taxon>Streptophyta</taxon>
        <taxon>Embryophyta</taxon>
        <taxon>Tracheophyta</taxon>
        <taxon>Spermatophyta</taxon>
        <taxon>Magnoliopsida</taxon>
        <taxon>Ranunculales</taxon>
        <taxon>Circaeasteraceae</taxon>
        <taxon>Kingdonia</taxon>
    </lineage>
</organism>
<keyword evidence="7" id="KW-0560">Oxidoreductase</keyword>
<dbReference type="InterPro" id="IPR001128">
    <property type="entry name" value="Cyt_P450"/>
</dbReference>
<dbReference type="PANTHER" id="PTHR24282:SF247">
    <property type="entry name" value="11-OXO-BETA-AMYRIN 30-OXIDASE-LIKE"/>
    <property type="match status" value="1"/>
</dbReference>
<proteinExistence type="inferred from homology"/>
<comment type="subcellular location">
    <subcellularLocation>
        <location evidence="1">Membrane</location>
    </subcellularLocation>
</comment>
<evidence type="ECO:0000313" key="12">
    <source>
        <dbReference type="Proteomes" id="UP000541444"/>
    </source>
</evidence>
<dbReference type="OrthoDB" id="1470350at2759"/>
<evidence type="ECO:0000256" key="10">
    <source>
        <dbReference type="ARBA" id="ARBA00023136"/>
    </source>
</evidence>
<keyword evidence="3" id="KW-0349">Heme</keyword>
<dbReference type="Proteomes" id="UP000541444">
    <property type="component" value="Unassembled WGS sequence"/>
</dbReference>
<evidence type="ECO:0000256" key="9">
    <source>
        <dbReference type="ARBA" id="ARBA00023033"/>
    </source>
</evidence>
<evidence type="ECO:0000256" key="5">
    <source>
        <dbReference type="ARBA" id="ARBA00022723"/>
    </source>
</evidence>
<gene>
    <name evidence="11" type="ORF">GIB67_006640</name>
</gene>
<keyword evidence="6" id="KW-1133">Transmembrane helix</keyword>
<comment type="similarity">
    <text evidence="2">Belongs to the cytochrome P450 family.</text>
</comment>
<dbReference type="GO" id="GO:0020037">
    <property type="term" value="F:heme binding"/>
    <property type="evidence" value="ECO:0007669"/>
    <property type="project" value="InterPro"/>
</dbReference>
<evidence type="ECO:0000256" key="2">
    <source>
        <dbReference type="ARBA" id="ARBA00010617"/>
    </source>
</evidence>
<dbReference type="PANTHER" id="PTHR24282">
    <property type="entry name" value="CYTOCHROME P450 FAMILY MEMBER"/>
    <property type="match status" value="1"/>
</dbReference>
<keyword evidence="12" id="KW-1185">Reference proteome</keyword>
<evidence type="ECO:0000256" key="7">
    <source>
        <dbReference type="ARBA" id="ARBA00023002"/>
    </source>
</evidence>
<keyword evidence="8" id="KW-0408">Iron</keyword>
<keyword evidence="4" id="KW-0812">Transmembrane</keyword>
<dbReference type="InterPro" id="IPR050665">
    <property type="entry name" value="Cytochrome_P450_Monooxygen"/>
</dbReference>
<keyword evidence="5" id="KW-0479">Metal-binding</keyword>
<evidence type="ECO:0000256" key="6">
    <source>
        <dbReference type="ARBA" id="ARBA00022989"/>
    </source>
</evidence>
<dbReference type="GO" id="GO:0004497">
    <property type="term" value="F:monooxygenase activity"/>
    <property type="evidence" value="ECO:0007669"/>
    <property type="project" value="UniProtKB-KW"/>
</dbReference>
<dbReference type="GO" id="GO:0005506">
    <property type="term" value="F:iron ion binding"/>
    <property type="evidence" value="ECO:0007669"/>
    <property type="project" value="InterPro"/>
</dbReference>
<dbReference type="GO" id="GO:0016020">
    <property type="term" value="C:membrane"/>
    <property type="evidence" value="ECO:0007669"/>
    <property type="project" value="UniProtKB-SubCell"/>
</dbReference>
<dbReference type="Pfam" id="PF00067">
    <property type="entry name" value="p450"/>
    <property type="match status" value="1"/>
</dbReference>
<keyword evidence="9" id="KW-0503">Monooxygenase</keyword>
<dbReference type="Gene3D" id="1.10.630.10">
    <property type="entry name" value="Cytochrome P450"/>
    <property type="match status" value="1"/>
</dbReference>